<evidence type="ECO:0008006" key="4">
    <source>
        <dbReference type="Google" id="ProtNLM"/>
    </source>
</evidence>
<dbReference type="Pfam" id="PF05016">
    <property type="entry name" value="ParE_toxin"/>
    <property type="match status" value="1"/>
</dbReference>
<dbReference type="InterPro" id="IPR035093">
    <property type="entry name" value="RelE/ParE_toxin_dom_sf"/>
</dbReference>
<dbReference type="Proteomes" id="UP000220438">
    <property type="component" value="Unassembled WGS sequence"/>
</dbReference>
<reference evidence="2 3" key="1">
    <citation type="journal article" date="2017" name="Front. Microbiol.">
        <title>New Insights into the Diversity of the Genus Faecalibacterium.</title>
        <authorList>
            <person name="Benevides L."/>
            <person name="Burman S."/>
            <person name="Martin R."/>
            <person name="Robert V."/>
            <person name="Thomas M."/>
            <person name="Miquel S."/>
            <person name="Chain F."/>
            <person name="Sokol H."/>
            <person name="Bermudez-Humaran L.G."/>
            <person name="Morrison M."/>
            <person name="Langella P."/>
            <person name="Azevedo V.A."/>
            <person name="Chatel J.M."/>
            <person name="Soares S."/>
        </authorList>
    </citation>
    <scope>NUCLEOTIDE SEQUENCE [LARGE SCALE GENOMIC DNA]</scope>
    <source>
        <strain evidence="2 3">AHMP21</strain>
    </source>
</reference>
<dbReference type="EMBL" id="NOUW01000017">
    <property type="protein sequence ID" value="PDX89755.1"/>
    <property type="molecule type" value="Genomic_DNA"/>
</dbReference>
<evidence type="ECO:0000313" key="3">
    <source>
        <dbReference type="Proteomes" id="UP000220438"/>
    </source>
</evidence>
<keyword evidence="1" id="KW-1277">Toxin-antitoxin system</keyword>
<proteinExistence type="predicted"/>
<accession>A0A2A7BEG7</accession>
<evidence type="ECO:0000256" key="1">
    <source>
        <dbReference type="ARBA" id="ARBA00022649"/>
    </source>
</evidence>
<dbReference type="NCBIfam" id="TIGR02385">
    <property type="entry name" value="RelE_StbE"/>
    <property type="match status" value="1"/>
</dbReference>
<comment type="caution">
    <text evidence="2">The sequence shown here is derived from an EMBL/GenBank/DDBJ whole genome shotgun (WGS) entry which is preliminary data.</text>
</comment>
<name>A0A2A7BEG7_9FIRM</name>
<dbReference type="InterPro" id="IPR007712">
    <property type="entry name" value="RelE/ParE_toxin"/>
</dbReference>
<dbReference type="RefSeq" id="WP_097770715.1">
    <property type="nucleotide sequence ID" value="NZ_NOUW01000017.1"/>
</dbReference>
<sequence length="110" mass="12771">MRSDYGYELTDRVEKDIDEIAGYIRDELSNASAAMNFLNDVEQCIRRLCDFPSSGSRIFVEYLPGKIVRRKVIGNYLLYYRVLQEKKKVRILRVVNGSRNQIPIVHGLNS</sequence>
<protein>
    <recommendedName>
        <fullName evidence="4">Type II toxin-antitoxin system RelE/ParE family toxin</fullName>
    </recommendedName>
</protein>
<dbReference type="Gene3D" id="3.30.2310.20">
    <property type="entry name" value="RelE-like"/>
    <property type="match status" value="1"/>
</dbReference>
<dbReference type="AlphaFoldDB" id="A0A2A7BEG7"/>
<gene>
    <name evidence="2" type="ORF">CHR61_06285</name>
</gene>
<organism evidence="2 3">
    <name type="scientific">Faecalibacterium prausnitzii</name>
    <dbReference type="NCBI Taxonomy" id="853"/>
    <lineage>
        <taxon>Bacteria</taxon>
        <taxon>Bacillati</taxon>
        <taxon>Bacillota</taxon>
        <taxon>Clostridia</taxon>
        <taxon>Eubacteriales</taxon>
        <taxon>Oscillospiraceae</taxon>
        <taxon>Faecalibacterium</taxon>
    </lineage>
</organism>
<evidence type="ECO:0000313" key="2">
    <source>
        <dbReference type="EMBL" id="PDX89755.1"/>
    </source>
</evidence>